<dbReference type="Proteomes" id="UP001275084">
    <property type="component" value="Unassembled WGS sequence"/>
</dbReference>
<name>A0AAJ0HIA8_9PEZI</name>
<reference evidence="1" key="2">
    <citation type="submission" date="2023-06" db="EMBL/GenBank/DDBJ databases">
        <authorList>
            <consortium name="Lawrence Berkeley National Laboratory"/>
            <person name="Haridas S."/>
            <person name="Hensen N."/>
            <person name="Bonometti L."/>
            <person name="Westerberg I."/>
            <person name="Brannstrom I.O."/>
            <person name="Guillou S."/>
            <person name="Cros-Aarteil S."/>
            <person name="Calhoun S."/>
            <person name="Kuo A."/>
            <person name="Mondo S."/>
            <person name="Pangilinan J."/>
            <person name="Riley R."/>
            <person name="Labutti K."/>
            <person name="Andreopoulos B."/>
            <person name="Lipzen A."/>
            <person name="Chen C."/>
            <person name="Yanf M."/>
            <person name="Daum C."/>
            <person name="Ng V."/>
            <person name="Clum A."/>
            <person name="Steindorff A."/>
            <person name="Ohm R."/>
            <person name="Martin F."/>
            <person name="Silar P."/>
            <person name="Natvig D."/>
            <person name="Lalanne C."/>
            <person name="Gautier V."/>
            <person name="Ament-Velasquez S.L."/>
            <person name="Kruys A."/>
            <person name="Hutchinson M.I."/>
            <person name="Powell A.J."/>
            <person name="Barry K."/>
            <person name="Miller A.N."/>
            <person name="Grigoriev I.V."/>
            <person name="Debuchy R."/>
            <person name="Gladieux P."/>
            <person name="Thoren M.H."/>
            <person name="Johannesson H."/>
        </authorList>
    </citation>
    <scope>NUCLEOTIDE SEQUENCE</scope>
    <source>
        <strain evidence="1">CBS 955.72</strain>
    </source>
</reference>
<proteinExistence type="predicted"/>
<comment type="caution">
    <text evidence="1">The sequence shown here is derived from an EMBL/GenBank/DDBJ whole genome shotgun (WGS) entry which is preliminary data.</text>
</comment>
<reference evidence="1" key="1">
    <citation type="journal article" date="2023" name="Mol. Phylogenet. Evol.">
        <title>Genome-scale phylogeny and comparative genomics of the fungal order Sordariales.</title>
        <authorList>
            <person name="Hensen N."/>
            <person name="Bonometti L."/>
            <person name="Westerberg I."/>
            <person name="Brannstrom I.O."/>
            <person name="Guillou S."/>
            <person name="Cros-Aarteil S."/>
            <person name="Calhoun S."/>
            <person name="Haridas S."/>
            <person name="Kuo A."/>
            <person name="Mondo S."/>
            <person name="Pangilinan J."/>
            <person name="Riley R."/>
            <person name="LaButti K."/>
            <person name="Andreopoulos B."/>
            <person name="Lipzen A."/>
            <person name="Chen C."/>
            <person name="Yan M."/>
            <person name="Daum C."/>
            <person name="Ng V."/>
            <person name="Clum A."/>
            <person name="Steindorff A."/>
            <person name="Ohm R.A."/>
            <person name="Martin F."/>
            <person name="Silar P."/>
            <person name="Natvig D.O."/>
            <person name="Lalanne C."/>
            <person name="Gautier V."/>
            <person name="Ament-Velasquez S.L."/>
            <person name="Kruys A."/>
            <person name="Hutchinson M.I."/>
            <person name="Powell A.J."/>
            <person name="Barry K."/>
            <person name="Miller A.N."/>
            <person name="Grigoriev I.V."/>
            <person name="Debuchy R."/>
            <person name="Gladieux P."/>
            <person name="Hiltunen Thoren M."/>
            <person name="Johannesson H."/>
        </authorList>
    </citation>
    <scope>NUCLEOTIDE SEQUENCE</scope>
    <source>
        <strain evidence="1">CBS 955.72</strain>
    </source>
</reference>
<dbReference type="AlphaFoldDB" id="A0AAJ0HIA8"/>
<sequence>MCCLVSHQGSNLCPVPFPRWGQLSILCLSSLLRRAVGHTYITIADRAPIWIQRCKWLAAFPSPPTRIGWVEEHDISLLVLMSPIDRGSVSCLRGYAANFCSLCSAAYCAPMHGMETKESSQLPCGEPSDPSEACRRHQATCLAGYTNFRSSRPSKHGTTVGRIRTRAPT</sequence>
<protein>
    <submittedName>
        <fullName evidence="1">Uncharacterized protein</fullName>
    </submittedName>
</protein>
<gene>
    <name evidence="1" type="ORF">B0T25DRAFT_198149</name>
</gene>
<keyword evidence="2" id="KW-1185">Reference proteome</keyword>
<accession>A0AAJ0HIA8</accession>
<evidence type="ECO:0000313" key="1">
    <source>
        <dbReference type="EMBL" id="KAK3352985.1"/>
    </source>
</evidence>
<dbReference type="EMBL" id="JAUIQD010000004">
    <property type="protein sequence ID" value="KAK3352985.1"/>
    <property type="molecule type" value="Genomic_DNA"/>
</dbReference>
<organism evidence="1 2">
    <name type="scientific">Lasiosphaeria hispida</name>
    <dbReference type="NCBI Taxonomy" id="260671"/>
    <lineage>
        <taxon>Eukaryota</taxon>
        <taxon>Fungi</taxon>
        <taxon>Dikarya</taxon>
        <taxon>Ascomycota</taxon>
        <taxon>Pezizomycotina</taxon>
        <taxon>Sordariomycetes</taxon>
        <taxon>Sordariomycetidae</taxon>
        <taxon>Sordariales</taxon>
        <taxon>Lasiosphaeriaceae</taxon>
        <taxon>Lasiosphaeria</taxon>
    </lineage>
</organism>
<evidence type="ECO:0000313" key="2">
    <source>
        <dbReference type="Proteomes" id="UP001275084"/>
    </source>
</evidence>